<organism evidence="5 6">
    <name type="scientific">Cymbomonas tetramitiformis</name>
    <dbReference type="NCBI Taxonomy" id="36881"/>
    <lineage>
        <taxon>Eukaryota</taxon>
        <taxon>Viridiplantae</taxon>
        <taxon>Chlorophyta</taxon>
        <taxon>Pyramimonadophyceae</taxon>
        <taxon>Pyramimonadales</taxon>
        <taxon>Pyramimonadaceae</taxon>
        <taxon>Cymbomonas</taxon>
    </lineage>
</organism>
<proteinExistence type="predicted"/>
<protein>
    <recommendedName>
        <fullName evidence="7">Sulfatase</fullName>
    </recommendedName>
</protein>
<evidence type="ECO:0008006" key="7">
    <source>
        <dbReference type="Google" id="ProtNLM"/>
    </source>
</evidence>
<dbReference type="PANTHER" id="PTHR45953:SF1">
    <property type="entry name" value="IDURONATE 2-SULFATASE"/>
    <property type="match status" value="1"/>
</dbReference>
<reference evidence="5 6" key="1">
    <citation type="journal article" date="2015" name="Genome Biol. Evol.">
        <title>Comparative Genomics of a Bacterivorous Green Alga Reveals Evolutionary Causalities and Consequences of Phago-Mixotrophic Mode of Nutrition.</title>
        <authorList>
            <person name="Burns J.A."/>
            <person name="Paasch A."/>
            <person name="Narechania A."/>
            <person name="Kim E."/>
        </authorList>
    </citation>
    <scope>NUCLEOTIDE SEQUENCE [LARGE SCALE GENOMIC DNA]</scope>
    <source>
        <strain evidence="5 6">PLY_AMNH</strain>
    </source>
</reference>
<dbReference type="Proteomes" id="UP001190700">
    <property type="component" value="Unassembled WGS sequence"/>
</dbReference>
<accession>A0AAE0KYH4</accession>
<evidence type="ECO:0000256" key="1">
    <source>
        <dbReference type="ARBA" id="ARBA00022723"/>
    </source>
</evidence>
<feature type="domain" description="Sulfatase N-terminal" evidence="3">
    <location>
        <begin position="31"/>
        <end position="232"/>
    </location>
</feature>
<name>A0AAE0KYH4_9CHLO</name>
<dbReference type="Pfam" id="PF16347">
    <property type="entry name" value="SGSH_C"/>
    <property type="match status" value="1"/>
</dbReference>
<feature type="domain" description="N-sulphoglucosamine sulphohydrolase C-terminal" evidence="4">
    <location>
        <begin position="299"/>
        <end position="360"/>
    </location>
</feature>
<dbReference type="AlphaFoldDB" id="A0AAE0KYH4"/>
<dbReference type="GO" id="GO:0004423">
    <property type="term" value="F:iduronate-2-sulfatase activity"/>
    <property type="evidence" value="ECO:0007669"/>
    <property type="project" value="TreeGrafter"/>
</dbReference>
<dbReference type="Gene3D" id="3.40.720.10">
    <property type="entry name" value="Alkaline Phosphatase, subunit A"/>
    <property type="match status" value="1"/>
</dbReference>
<evidence type="ECO:0000256" key="2">
    <source>
        <dbReference type="ARBA" id="ARBA00022801"/>
    </source>
</evidence>
<sequence>MRDILIEISSPLSTLGNNGPNSYSETDPRFYTFLNEPYKEDATETTDYKNVVAAIKFLRSKPTTPFMVFLPLTKPHPPYSCPEPFYSSINASELPPLRPPGSSDKPDFHALIREYRNLTALNTLEGGEELFFRQLHAVYLGSISFSDFLFGMLMAALKDSGLEDSTTVTVFADHGDYAGDYGLVEKWPSGLEDVLTRVPLLVRTPGGTRGHVVQEPVQLFDIVPTTLELANITAQHVHFGKSLVQQLQGAMGDPTRAVYAEGGYSTHEPRDFEGDASTGGIPRPKSVYYPKLLQQQEKPLSVCRASSVRTLTHKLIFRTDPLDADHHSELYDLAQDPQELRNVYGLPEYAQVQADLKNKLFLWFMQTSDVTPWVEDPRSGLPDIPKADTPVIHNTPTSPARNLPSGFPFDATADTSEERHQDVLFFVN</sequence>
<dbReference type="InterPro" id="IPR032506">
    <property type="entry name" value="SGSH_C"/>
</dbReference>
<keyword evidence="1" id="KW-0479">Metal-binding</keyword>
<dbReference type="InterPro" id="IPR017850">
    <property type="entry name" value="Alkaline_phosphatase_core_sf"/>
</dbReference>
<evidence type="ECO:0000259" key="4">
    <source>
        <dbReference type="Pfam" id="PF16347"/>
    </source>
</evidence>
<dbReference type="PANTHER" id="PTHR45953">
    <property type="entry name" value="IDURONATE 2-SULFATASE"/>
    <property type="match status" value="1"/>
</dbReference>
<evidence type="ECO:0000259" key="3">
    <source>
        <dbReference type="Pfam" id="PF00884"/>
    </source>
</evidence>
<keyword evidence="2" id="KW-0378">Hydrolase</keyword>
<dbReference type="Pfam" id="PF00884">
    <property type="entry name" value="Sulfatase"/>
    <property type="match status" value="1"/>
</dbReference>
<keyword evidence="6" id="KW-1185">Reference proteome</keyword>
<dbReference type="GO" id="GO:0005737">
    <property type="term" value="C:cytoplasm"/>
    <property type="evidence" value="ECO:0007669"/>
    <property type="project" value="TreeGrafter"/>
</dbReference>
<dbReference type="GO" id="GO:0046872">
    <property type="term" value="F:metal ion binding"/>
    <property type="evidence" value="ECO:0007669"/>
    <property type="project" value="UniProtKB-KW"/>
</dbReference>
<dbReference type="InterPro" id="IPR000917">
    <property type="entry name" value="Sulfatase_N"/>
</dbReference>
<gene>
    <name evidence="5" type="ORF">CYMTET_25817</name>
</gene>
<dbReference type="SUPFAM" id="SSF53649">
    <property type="entry name" value="Alkaline phosphatase-like"/>
    <property type="match status" value="1"/>
</dbReference>
<dbReference type="EMBL" id="LGRX02013870">
    <property type="protein sequence ID" value="KAK3265503.1"/>
    <property type="molecule type" value="Genomic_DNA"/>
</dbReference>
<comment type="caution">
    <text evidence="5">The sequence shown here is derived from an EMBL/GenBank/DDBJ whole genome shotgun (WGS) entry which is preliminary data.</text>
</comment>
<evidence type="ECO:0000313" key="5">
    <source>
        <dbReference type="EMBL" id="KAK3265503.1"/>
    </source>
</evidence>
<evidence type="ECO:0000313" key="6">
    <source>
        <dbReference type="Proteomes" id="UP001190700"/>
    </source>
</evidence>